<keyword evidence="3" id="KW-0498">Mitosis</keyword>
<dbReference type="Proteomes" id="UP000441208">
    <property type="component" value="Unassembled WGS sequence"/>
</dbReference>
<dbReference type="Pfam" id="PF13181">
    <property type="entry name" value="TPR_8"/>
    <property type="match status" value="1"/>
</dbReference>
<evidence type="ECO:0000313" key="19">
    <source>
        <dbReference type="Proteomes" id="UP000440367"/>
    </source>
</evidence>
<accession>A0A6A3FAS7</accession>
<dbReference type="Proteomes" id="UP000429523">
    <property type="component" value="Unassembled WGS sequence"/>
</dbReference>
<reference evidence="16 17" key="1">
    <citation type="submission" date="2018-08" db="EMBL/GenBank/DDBJ databases">
        <title>Genomic investigation of the strawberry pathogen Phytophthora fragariae indicates pathogenicity is determined by transcriptional variation in three key races.</title>
        <authorList>
            <person name="Adams T.M."/>
            <person name="Armitage A.D."/>
            <person name="Sobczyk M.K."/>
            <person name="Bates H.J."/>
            <person name="Dunwell J.M."/>
            <person name="Nellist C.F."/>
            <person name="Harrison R.J."/>
        </authorList>
    </citation>
    <scope>NUCLEOTIDE SEQUENCE [LARGE SCALE GENOMIC DNA]</scope>
    <source>
        <strain evidence="14 18">A4</strain>
        <strain evidence="13 19">BC-1</strain>
        <strain evidence="12 17">NOV-27</strain>
        <strain evidence="11 20">NOV-5</strain>
        <strain evidence="10 21">NOV-71</strain>
        <strain evidence="15 22">NOV-77</strain>
        <strain evidence="9 16">NOV-9</strain>
    </source>
</reference>
<evidence type="ECO:0000313" key="11">
    <source>
        <dbReference type="EMBL" id="KAE9149999.1"/>
    </source>
</evidence>
<dbReference type="GO" id="GO:0016567">
    <property type="term" value="P:protein ubiquitination"/>
    <property type="evidence" value="ECO:0007669"/>
    <property type="project" value="TreeGrafter"/>
</dbReference>
<evidence type="ECO:0000313" key="22">
    <source>
        <dbReference type="Proteomes" id="UP000486351"/>
    </source>
</evidence>
<dbReference type="PANTHER" id="PTHR12558">
    <property type="entry name" value="CELL DIVISION CYCLE 16,23,27"/>
    <property type="match status" value="1"/>
</dbReference>
<evidence type="ECO:0000256" key="6">
    <source>
        <dbReference type="ARBA" id="ARBA00023306"/>
    </source>
</evidence>
<dbReference type="GO" id="GO:0005680">
    <property type="term" value="C:anaphase-promoting complex"/>
    <property type="evidence" value="ECO:0007669"/>
    <property type="project" value="TreeGrafter"/>
</dbReference>
<feature type="compositionally biased region" description="Polar residues" evidence="8">
    <location>
        <begin position="712"/>
        <end position="735"/>
    </location>
</feature>
<dbReference type="InterPro" id="IPR011990">
    <property type="entry name" value="TPR-like_helical_dom_sf"/>
</dbReference>
<dbReference type="Pfam" id="PF07719">
    <property type="entry name" value="TPR_2"/>
    <property type="match status" value="1"/>
</dbReference>
<feature type="repeat" description="TPR" evidence="7">
    <location>
        <begin position="591"/>
        <end position="624"/>
    </location>
</feature>
<dbReference type="Proteomes" id="UP000433483">
    <property type="component" value="Unassembled WGS sequence"/>
</dbReference>
<dbReference type="Proteomes" id="UP000486351">
    <property type="component" value="Unassembled WGS sequence"/>
</dbReference>
<feature type="repeat" description="TPR" evidence="7">
    <location>
        <begin position="481"/>
        <end position="514"/>
    </location>
</feature>
<dbReference type="SMART" id="SM00028">
    <property type="entry name" value="TPR"/>
    <property type="match status" value="7"/>
</dbReference>
<dbReference type="Gene3D" id="1.25.40.10">
    <property type="entry name" value="Tetratricopeptide repeat domain"/>
    <property type="match status" value="1"/>
</dbReference>
<evidence type="ECO:0000256" key="4">
    <source>
        <dbReference type="ARBA" id="ARBA00022786"/>
    </source>
</evidence>
<dbReference type="InterPro" id="IPR013105">
    <property type="entry name" value="TPR_2"/>
</dbReference>
<feature type="compositionally biased region" description="Low complexity" evidence="8">
    <location>
        <begin position="41"/>
        <end position="59"/>
    </location>
</feature>
<evidence type="ECO:0000313" key="13">
    <source>
        <dbReference type="EMBL" id="KAE9257907.1"/>
    </source>
</evidence>
<dbReference type="PROSITE" id="PS50005">
    <property type="entry name" value="TPR"/>
    <property type="match status" value="5"/>
</dbReference>
<dbReference type="OrthoDB" id="10006270at2759"/>
<keyword evidence="6" id="KW-0131">Cell cycle</keyword>
<feature type="region of interest" description="Disordered" evidence="8">
    <location>
        <begin position="677"/>
        <end position="735"/>
    </location>
</feature>
<evidence type="ECO:0000313" key="17">
    <source>
        <dbReference type="Proteomes" id="UP000433483"/>
    </source>
</evidence>
<dbReference type="Pfam" id="PF12895">
    <property type="entry name" value="ANAPC3"/>
    <property type="match status" value="1"/>
</dbReference>
<keyword evidence="2" id="KW-0677">Repeat</keyword>
<feature type="region of interest" description="Disordered" evidence="8">
    <location>
        <begin position="111"/>
        <end position="137"/>
    </location>
</feature>
<gene>
    <name evidence="14" type="ORF">PF001_g5105</name>
    <name evidence="13" type="ORF">PF002_g589</name>
    <name evidence="12" type="ORF">PF005_g475</name>
    <name evidence="11" type="ORF">PF006_g5587</name>
    <name evidence="10" type="ORF">PF007_g482</name>
    <name evidence="15" type="ORF">PF008_g5247</name>
    <name evidence="9" type="ORF">PF009_g7090</name>
</gene>
<dbReference type="EMBL" id="QXGE01000185">
    <property type="protein sequence ID" value="KAE9321029.1"/>
    <property type="molecule type" value="Genomic_DNA"/>
</dbReference>
<evidence type="ECO:0000256" key="5">
    <source>
        <dbReference type="ARBA" id="ARBA00022803"/>
    </source>
</evidence>
<keyword evidence="5 7" id="KW-0802">TPR repeat</keyword>
<dbReference type="PANTHER" id="PTHR12558:SF9">
    <property type="entry name" value="CELL DIVISION CYCLE PROTEIN 16 HOMOLOG"/>
    <property type="match status" value="1"/>
</dbReference>
<evidence type="ECO:0000313" key="18">
    <source>
        <dbReference type="Proteomes" id="UP000437068"/>
    </source>
</evidence>
<dbReference type="EMBL" id="QXFY01000191">
    <property type="protein sequence ID" value="KAE9352888.1"/>
    <property type="molecule type" value="Genomic_DNA"/>
</dbReference>
<keyword evidence="1" id="KW-0132">Cell division</keyword>
<feature type="region of interest" description="Disordered" evidence="8">
    <location>
        <begin position="1"/>
        <end position="97"/>
    </location>
</feature>
<evidence type="ECO:0000313" key="20">
    <source>
        <dbReference type="Proteomes" id="UP000440732"/>
    </source>
</evidence>
<dbReference type="AlphaFoldDB" id="A0A6A3FAS7"/>
<feature type="repeat" description="TPR" evidence="7">
    <location>
        <begin position="447"/>
        <end position="480"/>
    </location>
</feature>
<evidence type="ECO:0000256" key="2">
    <source>
        <dbReference type="ARBA" id="ARBA00022737"/>
    </source>
</evidence>
<name>A0A6A3FAS7_9STRA</name>
<dbReference type="GO" id="GO:0051301">
    <property type="term" value="P:cell division"/>
    <property type="evidence" value="ECO:0007669"/>
    <property type="project" value="UniProtKB-KW"/>
</dbReference>
<dbReference type="EMBL" id="QXGB01000009">
    <property type="protein sequence ID" value="KAE9237853.1"/>
    <property type="molecule type" value="Genomic_DNA"/>
</dbReference>
<evidence type="ECO:0000256" key="3">
    <source>
        <dbReference type="ARBA" id="ARBA00022776"/>
    </source>
</evidence>
<dbReference type="Proteomes" id="UP000440732">
    <property type="component" value="Unassembled WGS sequence"/>
</dbReference>
<evidence type="ECO:0000313" key="9">
    <source>
        <dbReference type="EMBL" id="KAE8943164.1"/>
    </source>
</evidence>
<feature type="compositionally biased region" description="Low complexity" evidence="8">
    <location>
        <begin position="70"/>
        <end position="84"/>
    </location>
</feature>
<evidence type="ECO:0000313" key="16">
    <source>
        <dbReference type="Proteomes" id="UP000429523"/>
    </source>
</evidence>
<dbReference type="EMBL" id="QXGD01000012">
    <property type="protein sequence ID" value="KAE9257907.1"/>
    <property type="molecule type" value="Genomic_DNA"/>
</dbReference>
<feature type="compositionally biased region" description="Basic and acidic residues" evidence="8">
    <location>
        <begin position="111"/>
        <end position="121"/>
    </location>
</feature>
<evidence type="ECO:0000256" key="8">
    <source>
        <dbReference type="SAM" id="MobiDB-lite"/>
    </source>
</evidence>
<feature type="repeat" description="TPR" evidence="7">
    <location>
        <begin position="625"/>
        <end position="658"/>
    </location>
</feature>
<evidence type="ECO:0000256" key="7">
    <source>
        <dbReference type="PROSITE-ProRule" id="PRU00339"/>
    </source>
</evidence>
<dbReference type="InterPro" id="IPR019734">
    <property type="entry name" value="TPR_rpt"/>
</dbReference>
<feature type="compositionally biased region" description="Acidic residues" evidence="8">
    <location>
        <begin position="85"/>
        <end position="97"/>
    </location>
</feature>
<dbReference type="GO" id="GO:0031145">
    <property type="term" value="P:anaphase-promoting complex-dependent catabolic process"/>
    <property type="evidence" value="ECO:0007669"/>
    <property type="project" value="TreeGrafter"/>
</dbReference>
<dbReference type="EMBL" id="QXFZ01000009">
    <property type="protein sequence ID" value="KAE9140916.1"/>
    <property type="molecule type" value="Genomic_DNA"/>
</dbReference>
<evidence type="ECO:0000313" key="15">
    <source>
        <dbReference type="EMBL" id="KAE9352888.1"/>
    </source>
</evidence>
<feature type="compositionally biased region" description="Pro residues" evidence="8">
    <location>
        <begin position="1"/>
        <end position="17"/>
    </location>
</feature>
<dbReference type="GO" id="GO:0005737">
    <property type="term" value="C:cytoplasm"/>
    <property type="evidence" value="ECO:0007669"/>
    <property type="project" value="TreeGrafter"/>
</dbReference>
<sequence length="753" mass="84615">MAPPPPLPPTPARPPAPTIRGFSALPRQPAPLQTPESTTRTLAFDSAALSSAAPSSAASRAKKRRRRVAEAAAFVTARRPLDTDTAQDQEDEETQEEDAMWTLKTAEDAVRRPSHLQEDTLKTPSLLPRKTPTKDLKQQTVDRLRVLVRACARQHHAASALFYADKLLSMSPTDAHDALLFADACYLNKEFHRAIHALKTARLVDVEREEGRAQVKLVTLKAVLLLSKCMLAIKQKDECLEVLGSVLPEREQDVVLLANKVQLELEGEEAEGINVVSSLALLMGETLEAIGNLENATVYFRIALRCDVHCSEAFFRLFDKQMLSAQEEKELLASLDFSADETQLLELLYQTRVGKYDTTPSVEEKFTEVEQKFGLADNLDLNVTRAETYYYQRDIQQAHKFCERVRERDPFNFRVIAVYVGTLVELGKKRELYHYAHQMVDVYPTKASAWYTVGCYYLLIQKYEAAQRYFHKATSLESTYAPAWIGFGNSFAAQDESDQAMSSYRTASSLFPGSHLPPLYIGMEYLRTNNLVQAHEYIRQASVICPTDPLVYNELGSVYYKEKDYPRAIEMFTKALQLCKGLPERLMEAWEPTLFNLGYSYRKLRKFDQAIHYFQSALRLSPRNASILAALGFTYHMKGNLEQAIENYHAALAYNPEDTLAGSMITVAFEESLSGGPDSFPELAEPAPKDAPMTSGLTPMSAALTARRSLGPNDNTQLSRRLDQSYSSIERSRQSLACSSLDFSDSSMNMDED</sequence>
<dbReference type="EMBL" id="QXGF01000267">
    <property type="protein sequence ID" value="KAE8943164.1"/>
    <property type="molecule type" value="Genomic_DNA"/>
</dbReference>
<dbReference type="Proteomes" id="UP000440367">
    <property type="component" value="Unassembled WGS sequence"/>
</dbReference>
<organism evidence="9 16">
    <name type="scientific">Phytophthora fragariae</name>
    <dbReference type="NCBI Taxonomy" id="53985"/>
    <lineage>
        <taxon>Eukaryota</taxon>
        <taxon>Sar</taxon>
        <taxon>Stramenopiles</taxon>
        <taxon>Oomycota</taxon>
        <taxon>Peronosporomycetes</taxon>
        <taxon>Peronosporales</taxon>
        <taxon>Peronosporaceae</taxon>
        <taxon>Phytophthora</taxon>
    </lineage>
</organism>
<keyword evidence="17" id="KW-1185">Reference proteome</keyword>
<dbReference type="SUPFAM" id="SSF48452">
    <property type="entry name" value="TPR-like"/>
    <property type="match status" value="2"/>
</dbReference>
<protein>
    <submittedName>
        <fullName evidence="9">Anaphase-promoting complex subunit 6</fullName>
    </submittedName>
</protein>
<proteinExistence type="predicted"/>
<dbReference type="Pfam" id="PF13424">
    <property type="entry name" value="TPR_12"/>
    <property type="match status" value="1"/>
</dbReference>
<evidence type="ECO:0000313" key="21">
    <source>
        <dbReference type="Proteomes" id="UP000441208"/>
    </source>
</evidence>
<dbReference type="PROSITE" id="PS50293">
    <property type="entry name" value="TPR_REGION"/>
    <property type="match status" value="3"/>
</dbReference>
<evidence type="ECO:0000256" key="1">
    <source>
        <dbReference type="ARBA" id="ARBA00022618"/>
    </source>
</evidence>
<dbReference type="GO" id="GO:0045842">
    <property type="term" value="P:positive regulation of mitotic metaphase/anaphase transition"/>
    <property type="evidence" value="ECO:0007669"/>
    <property type="project" value="TreeGrafter"/>
</dbReference>
<evidence type="ECO:0000313" key="14">
    <source>
        <dbReference type="EMBL" id="KAE9321029.1"/>
    </source>
</evidence>
<dbReference type="EMBL" id="QXGA01000210">
    <property type="protein sequence ID" value="KAE9149999.1"/>
    <property type="molecule type" value="Genomic_DNA"/>
</dbReference>
<comment type="caution">
    <text evidence="9">The sequence shown here is derived from an EMBL/GenBank/DDBJ whole genome shotgun (WGS) entry which is preliminary data.</text>
</comment>
<evidence type="ECO:0000313" key="12">
    <source>
        <dbReference type="EMBL" id="KAE9237853.1"/>
    </source>
</evidence>
<evidence type="ECO:0000313" key="10">
    <source>
        <dbReference type="EMBL" id="KAE9140916.1"/>
    </source>
</evidence>
<feature type="repeat" description="TPR" evidence="7">
    <location>
        <begin position="549"/>
        <end position="582"/>
    </location>
</feature>
<keyword evidence="4" id="KW-0833">Ubl conjugation pathway</keyword>
<dbReference type="Proteomes" id="UP000437068">
    <property type="component" value="Unassembled WGS sequence"/>
</dbReference>